<dbReference type="EMBL" id="RJGP01001545">
    <property type="protein sequence ID" value="RVZ12911.1"/>
    <property type="molecule type" value="Genomic_DNA"/>
</dbReference>
<feature type="non-terminal residue" evidence="1">
    <location>
        <position position="1"/>
    </location>
</feature>
<dbReference type="Proteomes" id="UP000289022">
    <property type="component" value="Unassembled WGS sequence"/>
</dbReference>
<dbReference type="EMBL" id="RJGP01001544">
    <property type="protein sequence ID" value="RVZ12918.1"/>
    <property type="molecule type" value="Genomic_DNA"/>
</dbReference>
<proteinExistence type="predicted"/>
<name>A0A438VQI3_HELPX</name>
<comment type="caution">
    <text evidence="1">The sequence shown here is derived from an EMBL/GenBank/DDBJ whole genome shotgun (WGS) entry which is preliminary data.</text>
</comment>
<dbReference type="AlphaFoldDB" id="A0A438VQI3"/>
<protein>
    <submittedName>
        <fullName evidence="1">Transporter</fullName>
    </submittedName>
</protein>
<organism evidence="1 3">
    <name type="scientific">Helicobacter pylori</name>
    <name type="common">Campylobacter pylori</name>
    <dbReference type="NCBI Taxonomy" id="210"/>
    <lineage>
        <taxon>Bacteria</taxon>
        <taxon>Pseudomonadati</taxon>
        <taxon>Campylobacterota</taxon>
        <taxon>Epsilonproteobacteria</taxon>
        <taxon>Campylobacterales</taxon>
        <taxon>Helicobacteraceae</taxon>
        <taxon>Helicobacter</taxon>
    </lineage>
</organism>
<evidence type="ECO:0000313" key="2">
    <source>
        <dbReference type="EMBL" id="RVZ12918.1"/>
    </source>
</evidence>
<accession>A0A438VQI3</accession>
<evidence type="ECO:0000313" key="1">
    <source>
        <dbReference type="EMBL" id="RVZ12911.1"/>
    </source>
</evidence>
<reference evidence="1 3" key="1">
    <citation type="submission" date="2018-11" db="EMBL/GenBank/DDBJ databases">
        <title>Genetic determinants and prediction of antibiotic resistance phenotypes in Helicobacter pylori.</title>
        <authorList>
            <person name="Wagner K."/>
        </authorList>
    </citation>
    <scope>NUCLEOTIDE SEQUENCE [LARGE SCALE GENOMIC DNA]</scope>
    <source>
        <strain evidence="1 3">ZH70</strain>
    </source>
</reference>
<sequence>LKHNFNVPLSETEISFLENTPLYARQVLVKNLGNGSSNMIDVSLEGLGRYLKIFNSDSSHVNKVKALQKDYPTEWREKLLKS</sequence>
<gene>
    <name evidence="2" type="ORF">EC518_14695</name>
    <name evidence="1" type="ORF">EC518_14700</name>
</gene>
<evidence type="ECO:0000313" key="3">
    <source>
        <dbReference type="Proteomes" id="UP000289022"/>
    </source>
</evidence>